<evidence type="ECO:0000313" key="3">
    <source>
        <dbReference type="Proteomes" id="UP000729402"/>
    </source>
</evidence>
<gene>
    <name evidence="2" type="ORF">GUJ93_ZPchr0005g15087</name>
</gene>
<accession>A0A8J5S3F0</accession>
<dbReference type="Proteomes" id="UP000729402">
    <property type="component" value="Unassembled WGS sequence"/>
</dbReference>
<feature type="compositionally biased region" description="Basic and acidic residues" evidence="1">
    <location>
        <begin position="153"/>
        <end position="177"/>
    </location>
</feature>
<keyword evidence="3" id="KW-1185">Reference proteome</keyword>
<comment type="caution">
    <text evidence="2">The sequence shown here is derived from an EMBL/GenBank/DDBJ whole genome shotgun (WGS) entry which is preliminary data.</text>
</comment>
<reference evidence="2" key="2">
    <citation type="submission" date="2021-02" db="EMBL/GenBank/DDBJ databases">
        <authorList>
            <person name="Kimball J.A."/>
            <person name="Haas M.W."/>
            <person name="Macchietto M."/>
            <person name="Kono T."/>
            <person name="Duquette J."/>
            <person name="Shao M."/>
        </authorList>
    </citation>
    <scope>NUCLEOTIDE SEQUENCE</scope>
    <source>
        <tissue evidence="2">Fresh leaf tissue</tissue>
    </source>
</reference>
<reference evidence="2" key="1">
    <citation type="journal article" date="2021" name="bioRxiv">
        <title>Whole Genome Assembly and Annotation of Northern Wild Rice, Zizania palustris L., Supports a Whole Genome Duplication in the Zizania Genus.</title>
        <authorList>
            <person name="Haas M."/>
            <person name="Kono T."/>
            <person name="Macchietto M."/>
            <person name="Millas R."/>
            <person name="McGilp L."/>
            <person name="Shao M."/>
            <person name="Duquette J."/>
            <person name="Hirsch C.N."/>
            <person name="Kimball J."/>
        </authorList>
    </citation>
    <scope>NUCLEOTIDE SEQUENCE</scope>
    <source>
        <tissue evidence="2">Fresh leaf tissue</tissue>
    </source>
</reference>
<evidence type="ECO:0000313" key="2">
    <source>
        <dbReference type="EMBL" id="KAG8068060.1"/>
    </source>
</evidence>
<protein>
    <submittedName>
        <fullName evidence="2">Uncharacterized protein</fullName>
    </submittedName>
</protein>
<evidence type="ECO:0000256" key="1">
    <source>
        <dbReference type="SAM" id="MobiDB-lite"/>
    </source>
</evidence>
<organism evidence="2 3">
    <name type="scientific">Zizania palustris</name>
    <name type="common">Northern wild rice</name>
    <dbReference type="NCBI Taxonomy" id="103762"/>
    <lineage>
        <taxon>Eukaryota</taxon>
        <taxon>Viridiplantae</taxon>
        <taxon>Streptophyta</taxon>
        <taxon>Embryophyta</taxon>
        <taxon>Tracheophyta</taxon>
        <taxon>Spermatophyta</taxon>
        <taxon>Magnoliopsida</taxon>
        <taxon>Liliopsida</taxon>
        <taxon>Poales</taxon>
        <taxon>Poaceae</taxon>
        <taxon>BOP clade</taxon>
        <taxon>Oryzoideae</taxon>
        <taxon>Oryzeae</taxon>
        <taxon>Zizaniinae</taxon>
        <taxon>Zizania</taxon>
    </lineage>
</organism>
<proteinExistence type="predicted"/>
<feature type="region of interest" description="Disordered" evidence="1">
    <location>
        <begin position="153"/>
        <end position="188"/>
    </location>
</feature>
<sequence length="199" mass="21354">MGELPVLSLVCVGGSDGCGYKEEGLGGSHKEVLEGVDTNKTVIQEEITEQGLGGEVIHSDENVGVDTVDMGKKLRGTGRGLKKKRPPVAVRQSARIRRDGVPISVKAQQRADQKNDISGGSECAVEECISLLKAKELAQAQLCMAKVRHKEDSKKIEESERIGKGSTEDVEVNREVGSEPNGSKGVMDHIDNESCILEC</sequence>
<dbReference type="EMBL" id="JAAALK010000284">
    <property type="protein sequence ID" value="KAG8068060.1"/>
    <property type="molecule type" value="Genomic_DNA"/>
</dbReference>
<dbReference type="AlphaFoldDB" id="A0A8J5S3F0"/>
<name>A0A8J5S3F0_ZIZPA</name>